<gene>
    <name evidence="7" type="ORF">G114_08325</name>
</gene>
<dbReference type="PANTHER" id="PTHR44757">
    <property type="entry name" value="DIGUANYLATE CYCLASE DGCP"/>
    <property type="match status" value="1"/>
</dbReference>
<accession>N9VL82</accession>
<protein>
    <recommendedName>
        <fullName evidence="1">cyclic-guanylate-specific phosphodiesterase</fullName>
        <ecNumber evidence="1">3.1.4.52</ecNumber>
    </recommendedName>
</protein>
<dbReference type="CDD" id="cd01949">
    <property type="entry name" value="GGDEF"/>
    <property type="match status" value="1"/>
</dbReference>
<feature type="domain" description="Response regulatory" evidence="4">
    <location>
        <begin position="7"/>
        <end position="124"/>
    </location>
</feature>
<name>N9VL82_9GAMM</name>
<dbReference type="PROSITE" id="PS50110">
    <property type="entry name" value="RESPONSE_REGULATORY"/>
    <property type="match status" value="1"/>
</dbReference>
<dbReference type="SMART" id="SM00052">
    <property type="entry name" value="EAL"/>
    <property type="match status" value="1"/>
</dbReference>
<evidence type="ECO:0000256" key="3">
    <source>
        <dbReference type="PROSITE-ProRule" id="PRU00169"/>
    </source>
</evidence>
<dbReference type="CDD" id="cd01948">
    <property type="entry name" value="EAL"/>
    <property type="match status" value="1"/>
</dbReference>
<proteinExistence type="predicted"/>
<evidence type="ECO:0000256" key="1">
    <source>
        <dbReference type="ARBA" id="ARBA00012282"/>
    </source>
</evidence>
<evidence type="ECO:0000313" key="7">
    <source>
        <dbReference type="EMBL" id="ENY72378.1"/>
    </source>
</evidence>
<evidence type="ECO:0000259" key="5">
    <source>
        <dbReference type="PROSITE" id="PS50883"/>
    </source>
</evidence>
<evidence type="ECO:0000259" key="4">
    <source>
        <dbReference type="PROSITE" id="PS50110"/>
    </source>
</evidence>
<dbReference type="PROSITE" id="PS50887">
    <property type="entry name" value="GGDEF"/>
    <property type="match status" value="1"/>
</dbReference>
<sequence>MDRQSLHALIVEDEEDDLHLLLRELRRSGYEPDYVNVDSADALRGALRRPEGWDIVFSDFSMPNFDGLSALSIVRQHDTEVPFIFVSGTIGEELAVQAVRSGAQDYILKGNLKRLSAAVPRELREADLKRRQRKAEERIEFLANYDELTGLANGYRYHQQLESACEAAKQQGHLVGLILIQLNSLGDISSSLGHKASDRVVQLMAARLVEAVGEQGLVARLGGDQFALILPTLKERQEVMNVVCVFHRVLCQPIDLSGYTLRIQVGLGISIFPIDGEQTEQLQANAALALNESGKAGPNACRFYLPDLRESLDRRLGLERDLDQAIGQGGFTLHYQPQIDLAKWCISGAEALLRWPHPERGFIPPDRFIPVAEETGLILPLGQWVLAEACRQAHRWHMAYGQSSPRVAVNFSAFQFRQSHLVESVMEVLQSEGLSPERLEVEITESALMQEPETTRHILERLRDLGVSISLDDFGTGYSSLSYLKRFPVNVLKIDKSFIQDIPQNGDDMEITRAILAMAARLNIKVVAEGVETRDQLDFLRNEGCDLVQGYYFSRPVAADDFLSLLSKPIQGA</sequence>
<dbReference type="eggNOG" id="COG5001">
    <property type="taxonomic scope" value="Bacteria"/>
</dbReference>
<keyword evidence="8" id="KW-1185">Reference proteome</keyword>
<dbReference type="Gene3D" id="3.20.20.450">
    <property type="entry name" value="EAL domain"/>
    <property type="match status" value="1"/>
</dbReference>
<dbReference type="PATRIC" id="fig|1268237.3.peg.1640"/>
<dbReference type="SUPFAM" id="SSF55073">
    <property type="entry name" value="Nucleotide cyclase"/>
    <property type="match status" value="1"/>
</dbReference>
<dbReference type="FunFam" id="3.20.20.450:FF:000001">
    <property type="entry name" value="Cyclic di-GMP phosphodiesterase yahA"/>
    <property type="match status" value="1"/>
</dbReference>
<comment type="caution">
    <text evidence="7">The sequence shown here is derived from an EMBL/GenBank/DDBJ whole genome shotgun (WGS) entry which is preliminary data.</text>
</comment>
<dbReference type="InterPro" id="IPR011006">
    <property type="entry name" value="CheY-like_superfamily"/>
</dbReference>
<evidence type="ECO:0000313" key="8">
    <source>
        <dbReference type="Proteomes" id="UP000023775"/>
    </source>
</evidence>
<dbReference type="GO" id="GO:0000160">
    <property type="term" value="P:phosphorelay signal transduction system"/>
    <property type="evidence" value="ECO:0007669"/>
    <property type="project" value="InterPro"/>
</dbReference>
<feature type="domain" description="GGDEF" evidence="6">
    <location>
        <begin position="173"/>
        <end position="306"/>
    </location>
</feature>
<dbReference type="OrthoDB" id="6168558at2"/>
<dbReference type="GO" id="GO:0071111">
    <property type="term" value="F:cyclic-guanylate-specific phosphodiesterase activity"/>
    <property type="evidence" value="ECO:0007669"/>
    <property type="project" value="UniProtKB-EC"/>
</dbReference>
<keyword evidence="2" id="KW-0973">c-di-GMP</keyword>
<dbReference type="InterPro" id="IPR001789">
    <property type="entry name" value="Sig_transdc_resp-reg_receiver"/>
</dbReference>
<dbReference type="PANTHER" id="PTHR44757:SF2">
    <property type="entry name" value="BIOFILM ARCHITECTURE MAINTENANCE PROTEIN MBAA"/>
    <property type="match status" value="1"/>
</dbReference>
<dbReference type="CDD" id="cd00156">
    <property type="entry name" value="REC"/>
    <property type="match status" value="1"/>
</dbReference>
<evidence type="ECO:0000259" key="6">
    <source>
        <dbReference type="PROSITE" id="PS50887"/>
    </source>
</evidence>
<feature type="domain" description="EAL" evidence="5">
    <location>
        <begin position="315"/>
        <end position="570"/>
    </location>
</feature>
<dbReference type="SUPFAM" id="SSF141868">
    <property type="entry name" value="EAL domain-like"/>
    <property type="match status" value="1"/>
</dbReference>
<dbReference type="InterPro" id="IPR043128">
    <property type="entry name" value="Rev_trsase/Diguanyl_cyclase"/>
</dbReference>
<dbReference type="EC" id="3.1.4.52" evidence="1"/>
<evidence type="ECO:0000256" key="2">
    <source>
        <dbReference type="ARBA" id="ARBA00022636"/>
    </source>
</evidence>
<dbReference type="Pfam" id="PF00072">
    <property type="entry name" value="Response_reg"/>
    <property type="match status" value="1"/>
</dbReference>
<dbReference type="EMBL" id="APVG01000017">
    <property type="protein sequence ID" value="ENY72378.1"/>
    <property type="molecule type" value="Genomic_DNA"/>
</dbReference>
<dbReference type="InterPro" id="IPR052155">
    <property type="entry name" value="Biofilm_reg_signaling"/>
</dbReference>
<dbReference type="InterPro" id="IPR035919">
    <property type="entry name" value="EAL_sf"/>
</dbReference>
<dbReference type="Gene3D" id="3.40.50.2300">
    <property type="match status" value="1"/>
</dbReference>
<dbReference type="PROSITE" id="PS50883">
    <property type="entry name" value="EAL"/>
    <property type="match status" value="1"/>
</dbReference>
<dbReference type="InterPro" id="IPR029787">
    <property type="entry name" value="Nucleotide_cyclase"/>
</dbReference>
<dbReference type="SMART" id="SM00267">
    <property type="entry name" value="GGDEF"/>
    <property type="match status" value="1"/>
</dbReference>
<dbReference type="Pfam" id="PF00990">
    <property type="entry name" value="GGDEF"/>
    <property type="match status" value="1"/>
</dbReference>
<dbReference type="InterPro" id="IPR001633">
    <property type="entry name" value="EAL_dom"/>
</dbReference>
<dbReference type="SUPFAM" id="SSF52172">
    <property type="entry name" value="CheY-like"/>
    <property type="match status" value="1"/>
</dbReference>
<organism evidence="7 8">
    <name type="scientific">Aeromonas diversa CDC 2478-85</name>
    <dbReference type="NCBI Taxonomy" id="1268237"/>
    <lineage>
        <taxon>Bacteria</taxon>
        <taxon>Pseudomonadati</taxon>
        <taxon>Pseudomonadota</taxon>
        <taxon>Gammaproteobacteria</taxon>
        <taxon>Aeromonadales</taxon>
        <taxon>Aeromonadaceae</taxon>
        <taxon>Aeromonas</taxon>
    </lineage>
</organism>
<dbReference type="Gene3D" id="3.30.70.270">
    <property type="match status" value="1"/>
</dbReference>
<feature type="modified residue" description="4-aspartylphosphate" evidence="3">
    <location>
        <position position="59"/>
    </location>
</feature>
<dbReference type="InterPro" id="IPR000160">
    <property type="entry name" value="GGDEF_dom"/>
</dbReference>
<dbReference type="Pfam" id="PF00563">
    <property type="entry name" value="EAL"/>
    <property type="match status" value="1"/>
</dbReference>
<dbReference type="AlphaFoldDB" id="N9VL82"/>
<keyword evidence="3" id="KW-0597">Phosphoprotein</keyword>
<reference evidence="7 8" key="1">
    <citation type="journal article" date="2013" name="Genome Announc.">
        <title>Draft Genome Sequence of the Aeromonas diversa Type Strain.</title>
        <authorList>
            <person name="Farfan M."/>
            <person name="Spataro N."/>
            <person name="Sanglas A."/>
            <person name="Albarral V."/>
            <person name="Loren J.G."/>
            <person name="Bosch E."/>
            <person name="Fuste M.C."/>
        </authorList>
    </citation>
    <scope>NUCLEOTIDE SEQUENCE [LARGE SCALE GENOMIC DNA]</scope>
    <source>
        <strain evidence="7 8">2478-85</strain>
    </source>
</reference>
<dbReference type="NCBIfam" id="TIGR00254">
    <property type="entry name" value="GGDEF"/>
    <property type="match status" value="1"/>
</dbReference>
<dbReference type="SMART" id="SM00448">
    <property type="entry name" value="REC"/>
    <property type="match status" value="1"/>
</dbReference>
<dbReference type="RefSeq" id="WP_005351535.1">
    <property type="nucleotide sequence ID" value="NZ_APVG01000017.1"/>
</dbReference>
<dbReference type="Proteomes" id="UP000023775">
    <property type="component" value="Unassembled WGS sequence"/>
</dbReference>